<keyword evidence="5" id="KW-0413">Isomerase</keyword>
<evidence type="ECO:0000256" key="5">
    <source>
        <dbReference type="ARBA" id="ARBA00023235"/>
    </source>
</evidence>
<dbReference type="EMBL" id="AP011800">
    <property type="protein sequence ID" value="BAL58370.1"/>
    <property type="molecule type" value="Genomic_DNA"/>
</dbReference>
<dbReference type="EC" id="5.4.99.25" evidence="2"/>
<organism evidence="9">
    <name type="scientific">Acetithermum autotrophicum</name>
    <dbReference type="NCBI Taxonomy" id="1446466"/>
    <lineage>
        <taxon>Bacteria</taxon>
        <taxon>Candidatus Bipolaricaulota</taxon>
        <taxon>Candidatus Acetithermum</taxon>
    </lineage>
</organism>
<dbReference type="InterPro" id="IPR048741">
    <property type="entry name" value="Pus10-like_C"/>
</dbReference>
<keyword evidence="3" id="KW-0819">tRNA processing</keyword>
<evidence type="ECO:0000259" key="7">
    <source>
        <dbReference type="Pfam" id="PF21238"/>
    </source>
</evidence>
<comment type="similarity">
    <text evidence="1">Belongs to the pseudouridine synthase Pus10 family.</text>
</comment>
<dbReference type="InterPro" id="IPR039894">
    <property type="entry name" value="Pus10-like"/>
</dbReference>
<dbReference type="HAMAP" id="MF_01893">
    <property type="entry name" value="Pus10_arch"/>
    <property type="match status" value="1"/>
</dbReference>
<reference evidence="9" key="1">
    <citation type="journal article" date="2005" name="Environ. Microbiol.">
        <title>Genetic and functional properties of uncultivated thermophilic crenarchaeotes from a subsurface gold mine as revealed by analysis of genome fragments.</title>
        <authorList>
            <person name="Nunoura T."/>
            <person name="Hirayama H."/>
            <person name="Takami H."/>
            <person name="Oida H."/>
            <person name="Nishi S."/>
            <person name="Shimamura S."/>
            <person name="Suzuki Y."/>
            <person name="Inagaki F."/>
            <person name="Takai K."/>
            <person name="Nealson K.H."/>
            <person name="Horikoshi K."/>
        </authorList>
    </citation>
    <scope>NUCLEOTIDE SEQUENCE</scope>
</reference>
<dbReference type="Pfam" id="PF22023">
    <property type="entry name" value="Pus10_THUMP_arc"/>
    <property type="match status" value="1"/>
</dbReference>
<dbReference type="GO" id="GO:0160148">
    <property type="term" value="F:tRNA pseudouridine(55) synthase activity"/>
    <property type="evidence" value="ECO:0007669"/>
    <property type="project" value="UniProtKB-EC"/>
</dbReference>
<gene>
    <name evidence="9" type="ORF">HGMM_OP1C065</name>
</gene>
<evidence type="ECO:0000256" key="3">
    <source>
        <dbReference type="ARBA" id="ARBA00022694"/>
    </source>
</evidence>
<dbReference type="InterPro" id="IPR055174">
    <property type="entry name" value="Pus10_THUMP_arc"/>
</dbReference>
<dbReference type="GO" id="GO:0000049">
    <property type="term" value="F:tRNA binding"/>
    <property type="evidence" value="ECO:0007669"/>
    <property type="project" value="InterPro"/>
</dbReference>
<dbReference type="NCBIfam" id="TIGR01213">
    <property type="entry name" value="pseudo_Pus10arc"/>
    <property type="match status" value="1"/>
</dbReference>
<dbReference type="InterPro" id="IPR020103">
    <property type="entry name" value="PsdUridine_synth_cat_dom_sf"/>
</dbReference>
<protein>
    <recommendedName>
        <fullName evidence="2">tRNA pseudouridine(55) synthase</fullName>
        <ecNumber evidence="2">5.4.99.25</ecNumber>
    </recommendedName>
</protein>
<reference evidence="9" key="2">
    <citation type="journal article" date="2012" name="PLoS ONE">
        <title>A Deeply Branching Thermophilic Bacterium with an Ancient Acetyl-CoA Pathway Dominates a Subsurface Ecosystem.</title>
        <authorList>
            <person name="Takami H."/>
            <person name="Noguchi H."/>
            <person name="Takaki Y."/>
            <person name="Uchiyama I."/>
            <person name="Toyoda A."/>
            <person name="Nishi S."/>
            <person name="Chee G.-J."/>
            <person name="Arai W."/>
            <person name="Nunoura T."/>
            <person name="Itoh T."/>
            <person name="Hattori M."/>
            <person name="Takai K."/>
        </authorList>
    </citation>
    <scope>NUCLEOTIDE SEQUENCE</scope>
</reference>
<evidence type="ECO:0000259" key="8">
    <source>
        <dbReference type="Pfam" id="PF22023"/>
    </source>
</evidence>
<dbReference type="Gene3D" id="3.30.70.2510">
    <property type="match status" value="1"/>
</dbReference>
<dbReference type="SUPFAM" id="SSF55120">
    <property type="entry name" value="Pseudouridine synthase"/>
    <property type="match status" value="1"/>
</dbReference>
<feature type="region of interest" description="Disordered" evidence="6">
    <location>
        <begin position="412"/>
        <end position="438"/>
    </location>
</feature>
<evidence type="ECO:0000256" key="4">
    <source>
        <dbReference type="ARBA" id="ARBA00022884"/>
    </source>
</evidence>
<dbReference type="GO" id="GO:0031119">
    <property type="term" value="P:tRNA pseudouridine synthesis"/>
    <property type="evidence" value="ECO:0007669"/>
    <property type="project" value="TreeGrafter"/>
</dbReference>
<dbReference type="Pfam" id="PF21238">
    <property type="entry name" value="Pus10_C"/>
    <property type="match status" value="1"/>
</dbReference>
<dbReference type="FunFam" id="3.30.70.2510:FF:000001">
    <property type="entry name" value="tRNA pseudouridine synthase Pus10"/>
    <property type="match status" value="1"/>
</dbReference>
<evidence type="ECO:0000256" key="2">
    <source>
        <dbReference type="ARBA" id="ARBA00012787"/>
    </source>
</evidence>
<dbReference type="InterPro" id="IPR005912">
    <property type="entry name" value="Pus10"/>
</dbReference>
<evidence type="ECO:0000256" key="6">
    <source>
        <dbReference type="SAM" id="MobiDB-lite"/>
    </source>
</evidence>
<dbReference type="Gene3D" id="3.30.70.3190">
    <property type="match status" value="1"/>
</dbReference>
<name>H5SQD4_ACEAU</name>
<evidence type="ECO:0000313" key="9">
    <source>
        <dbReference type="EMBL" id="BAL58370.1"/>
    </source>
</evidence>
<dbReference type="PANTHER" id="PTHR21568">
    <property type="entry name" value="TRNA PSEUDOURIDINE SYNTHASE PUS10"/>
    <property type="match status" value="1"/>
</dbReference>
<evidence type="ECO:0000256" key="1">
    <source>
        <dbReference type="ARBA" id="ARBA00009652"/>
    </source>
</evidence>
<feature type="domain" description="Pus10 THUMP" evidence="8">
    <location>
        <begin position="73"/>
        <end position="154"/>
    </location>
</feature>
<proteinExistence type="inferred from homology"/>
<feature type="domain" description="Pus10-like C-terminal" evidence="7">
    <location>
        <begin position="168"/>
        <end position="407"/>
    </location>
</feature>
<accession>H5SQD4</accession>
<dbReference type="AlphaFoldDB" id="H5SQD4"/>
<dbReference type="PANTHER" id="PTHR21568:SF0">
    <property type="entry name" value="TRNA PSEUDOURIDINE SYNTHASE PUS10"/>
    <property type="match status" value="1"/>
</dbReference>
<sequence>MSALVEKARQLLAEGELCDHCLGRAFSHLGRGLRNVQRGRALRTVLNMEGVLFIENEQGCRVCGGVFAQVRQWAERAVAAVEGIEFRTYLMGTRVPPSIESAELALKEKHELRGEPFKQEFNREVGRLFGTLLAERGRSVTVDFLDPEIVLLMDLEKSELSLRINPLFIYGRYKKFVRTIPQTKWPCRQCRGRGCPECNFTGKTYQESVEELISPPLLRETRGTGTAFHGAGREDIDALMLGTGRPFVIEIKEPKVRTLDLEKLQREINQSAAGKVEVSELQFVKGSVVERLKTIEAEKVYEARVRFAEPIKLEQFQKALKHLNGATIEQRTPTRVVHRRADLVRTRRVLEITGELLSPTEASIRVHCEGGLYIKELVSGDGGRTRPSLSELLSTPAEVTELNVLEVRGDFLQDPSPTPPRHGEGSFPFPFREGELRG</sequence>
<keyword evidence="4" id="KW-0694">RNA-binding</keyword>